<dbReference type="Pfam" id="PF00005">
    <property type="entry name" value="ABC_tran"/>
    <property type="match status" value="1"/>
</dbReference>
<keyword evidence="3" id="KW-0201">Cytochrome c-type biogenesis</keyword>
<dbReference type="NCBIfam" id="TIGR01189">
    <property type="entry name" value="ccmA"/>
    <property type="match status" value="1"/>
</dbReference>
<evidence type="ECO:0000256" key="1">
    <source>
        <dbReference type="ARBA" id="ARBA00022448"/>
    </source>
</evidence>
<gene>
    <name evidence="6" type="ORF">DB30_06068</name>
</gene>
<evidence type="ECO:0000313" key="6">
    <source>
        <dbReference type="EMBL" id="KIG15036.1"/>
    </source>
</evidence>
<evidence type="ECO:0000259" key="5">
    <source>
        <dbReference type="PROSITE" id="PS50893"/>
    </source>
</evidence>
<dbReference type="RefSeq" id="WP_052552421.1">
    <property type="nucleotide sequence ID" value="NZ_JMCC02000061.1"/>
</dbReference>
<dbReference type="InterPro" id="IPR005895">
    <property type="entry name" value="ABC_transptr_haem_export_CcmA"/>
</dbReference>
<protein>
    <submittedName>
        <fullName evidence="6">ABC transporter, ATP-binding protein</fullName>
    </submittedName>
</protein>
<dbReference type="EMBL" id="JMCC02000061">
    <property type="protein sequence ID" value="KIG15036.1"/>
    <property type="molecule type" value="Genomic_DNA"/>
</dbReference>
<name>A0A0C2CVA3_9BACT</name>
<dbReference type="GO" id="GO:0005524">
    <property type="term" value="F:ATP binding"/>
    <property type="evidence" value="ECO:0007669"/>
    <property type="project" value="UniProtKB-KW"/>
</dbReference>
<dbReference type="AlphaFoldDB" id="A0A0C2CVA3"/>
<evidence type="ECO:0000313" key="7">
    <source>
        <dbReference type="Proteomes" id="UP000031599"/>
    </source>
</evidence>
<dbReference type="InterPro" id="IPR027417">
    <property type="entry name" value="P-loop_NTPase"/>
</dbReference>
<dbReference type="Proteomes" id="UP000031599">
    <property type="component" value="Unassembled WGS sequence"/>
</dbReference>
<comment type="caution">
    <text evidence="6">The sequence shown here is derived from an EMBL/GenBank/DDBJ whole genome shotgun (WGS) entry which is preliminary data.</text>
</comment>
<feature type="domain" description="ABC transporter" evidence="5">
    <location>
        <begin position="17"/>
        <end position="247"/>
    </location>
</feature>
<evidence type="ECO:0000256" key="3">
    <source>
        <dbReference type="ARBA" id="ARBA00022748"/>
    </source>
</evidence>
<accession>A0A0C2CVA3</accession>
<evidence type="ECO:0000256" key="4">
    <source>
        <dbReference type="ARBA" id="ARBA00022840"/>
    </source>
</evidence>
<proteinExistence type="predicted"/>
<keyword evidence="1" id="KW-0813">Transport</keyword>
<keyword evidence="2" id="KW-0547">Nucleotide-binding</keyword>
<dbReference type="CDD" id="cd03230">
    <property type="entry name" value="ABC_DR_subfamily_A"/>
    <property type="match status" value="1"/>
</dbReference>
<dbReference type="GO" id="GO:0016887">
    <property type="term" value="F:ATP hydrolysis activity"/>
    <property type="evidence" value="ECO:0007669"/>
    <property type="project" value="InterPro"/>
</dbReference>
<sequence length="248" mass="26630">MLDRVGAPTNTASILPVELRGVTCRFGRKAVLRGVELELRAGEIVGLLGQNGAGKTTLFTILAGLRQGDAGVRRFAGAEHREVGLEVRARLAWLAHDPQLYPLLSARENVELFVDLAGSTRPSNAPTPTAVLERLGLADVIDRPVGTFSRGMAQRVALARALALVPELLILDEPFTALDRAGRELLADLLRAEADRGAAVLLSSHDLDVIAQLVDRALVLEAGVIQTEVQREPQATSEAFRQRLSASL</sequence>
<dbReference type="GO" id="GO:0017004">
    <property type="term" value="P:cytochrome complex assembly"/>
    <property type="evidence" value="ECO:0007669"/>
    <property type="project" value="UniProtKB-KW"/>
</dbReference>
<dbReference type="InterPro" id="IPR003593">
    <property type="entry name" value="AAA+_ATPase"/>
</dbReference>
<dbReference type="Gene3D" id="3.40.50.300">
    <property type="entry name" value="P-loop containing nucleotide triphosphate hydrolases"/>
    <property type="match status" value="1"/>
</dbReference>
<keyword evidence="4 6" id="KW-0067">ATP-binding</keyword>
<dbReference type="InterPro" id="IPR003439">
    <property type="entry name" value="ABC_transporter-like_ATP-bd"/>
</dbReference>
<dbReference type="PANTHER" id="PTHR42939:SF1">
    <property type="entry name" value="ABC TRANSPORTER ATP-BINDING PROTEIN ALBC-RELATED"/>
    <property type="match status" value="1"/>
</dbReference>
<dbReference type="GO" id="GO:0022857">
    <property type="term" value="F:transmembrane transporter activity"/>
    <property type="evidence" value="ECO:0007669"/>
    <property type="project" value="InterPro"/>
</dbReference>
<evidence type="ECO:0000256" key="2">
    <source>
        <dbReference type="ARBA" id="ARBA00022741"/>
    </source>
</evidence>
<dbReference type="InterPro" id="IPR051782">
    <property type="entry name" value="ABC_Transporter_VariousFunc"/>
</dbReference>
<dbReference type="PROSITE" id="PS50893">
    <property type="entry name" value="ABC_TRANSPORTER_2"/>
    <property type="match status" value="1"/>
</dbReference>
<dbReference type="SUPFAM" id="SSF52540">
    <property type="entry name" value="P-loop containing nucleoside triphosphate hydrolases"/>
    <property type="match status" value="1"/>
</dbReference>
<dbReference type="PANTHER" id="PTHR42939">
    <property type="entry name" value="ABC TRANSPORTER ATP-BINDING PROTEIN ALBC-RELATED"/>
    <property type="match status" value="1"/>
</dbReference>
<reference evidence="6 7" key="1">
    <citation type="submission" date="2014-12" db="EMBL/GenBank/DDBJ databases">
        <title>Genome assembly of Enhygromyxa salina DSM 15201.</title>
        <authorList>
            <person name="Sharma G."/>
            <person name="Subramanian S."/>
        </authorList>
    </citation>
    <scope>NUCLEOTIDE SEQUENCE [LARGE SCALE GENOMIC DNA]</scope>
    <source>
        <strain evidence="6 7">DSM 15201</strain>
    </source>
</reference>
<organism evidence="6 7">
    <name type="scientific">Enhygromyxa salina</name>
    <dbReference type="NCBI Taxonomy" id="215803"/>
    <lineage>
        <taxon>Bacteria</taxon>
        <taxon>Pseudomonadati</taxon>
        <taxon>Myxococcota</taxon>
        <taxon>Polyangia</taxon>
        <taxon>Nannocystales</taxon>
        <taxon>Nannocystaceae</taxon>
        <taxon>Enhygromyxa</taxon>
    </lineage>
</organism>
<dbReference type="SMART" id="SM00382">
    <property type="entry name" value="AAA"/>
    <property type="match status" value="1"/>
</dbReference>